<dbReference type="Pfam" id="PF25967">
    <property type="entry name" value="RND-MFP_C"/>
    <property type="match status" value="1"/>
</dbReference>
<dbReference type="InterPro" id="IPR058627">
    <property type="entry name" value="MdtA-like_C"/>
</dbReference>
<evidence type="ECO:0000256" key="3">
    <source>
        <dbReference type="SAM" id="Coils"/>
    </source>
</evidence>
<dbReference type="InterPro" id="IPR058626">
    <property type="entry name" value="MdtA-like_b-barrel"/>
</dbReference>
<comment type="subcellular location">
    <subcellularLocation>
        <location evidence="1">Cell envelope</location>
    </subcellularLocation>
</comment>
<feature type="signal peptide" evidence="4">
    <location>
        <begin position="1"/>
        <end position="24"/>
    </location>
</feature>
<keyword evidence="4" id="KW-0732">Signal</keyword>
<dbReference type="Pfam" id="PF25917">
    <property type="entry name" value="BSH_RND"/>
    <property type="match status" value="1"/>
</dbReference>
<comment type="similarity">
    <text evidence="2">Belongs to the membrane fusion protein (MFP) (TC 8.A.1) family.</text>
</comment>
<evidence type="ECO:0000256" key="2">
    <source>
        <dbReference type="ARBA" id="ARBA00009477"/>
    </source>
</evidence>
<evidence type="ECO:0000259" key="7">
    <source>
        <dbReference type="Pfam" id="PF25944"/>
    </source>
</evidence>
<keyword evidence="10" id="KW-1185">Reference proteome</keyword>
<dbReference type="NCBIfam" id="TIGR01730">
    <property type="entry name" value="RND_mfp"/>
    <property type="match status" value="1"/>
</dbReference>
<feature type="domain" description="Multidrug resistance protein MdtA-like alpha-helical hairpin" evidence="5">
    <location>
        <begin position="118"/>
        <end position="186"/>
    </location>
</feature>
<feature type="coiled-coil region" evidence="3">
    <location>
        <begin position="117"/>
        <end position="182"/>
    </location>
</feature>
<dbReference type="Gene3D" id="2.40.30.170">
    <property type="match status" value="1"/>
</dbReference>
<dbReference type="Pfam" id="PF25876">
    <property type="entry name" value="HH_MFP_RND"/>
    <property type="match status" value="1"/>
</dbReference>
<name>A0ABQ0GXV8_9HYPH</name>
<feature type="chain" id="PRO_5046498999" evidence="4">
    <location>
        <begin position="25"/>
        <end position="405"/>
    </location>
</feature>
<dbReference type="SUPFAM" id="SSF111369">
    <property type="entry name" value="HlyD-like secretion proteins"/>
    <property type="match status" value="1"/>
</dbReference>
<dbReference type="PANTHER" id="PTHR30158">
    <property type="entry name" value="ACRA/E-RELATED COMPONENT OF DRUG EFFLUX TRANSPORTER"/>
    <property type="match status" value="1"/>
</dbReference>
<dbReference type="Proteomes" id="UP001628091">
    <property type="component" value="Unassembled WGS sequence"/>
</dbReference>
<keyword evidence="3" id="KW-0175">Coiled coil</keyword>
<dbReference type="RefSeq" id="WP_407864303.1">
    <property type="nucleotide sequence ID" value="NZ_BAAFZP010000001.1"/>
</dbReference>
<evidence type="ECO:0000313" key="10">
    <source>
        <dbReference type="Proteomes" id="UP001628091"/>
    </source>
</evidence>
<evidence type="ECO:0000259" key="6">
    <source>
        <dbReference type="Pfam" id="PF25917"/>
    </source>
</evidence>
<dbReference type="Gene3D" id="2.40.50.100">
    <property type="match status" value="1"/>
</dbReference>
<evidence type="ECO:0000256" key="1">
    <source>
        <dbReference type="ARBA" id="ARBA00004196"/>
    </source>
</evidence>
<dbReference type="InterPro" id="IPR006143">
    <property type="entry name" value="RND_pump_MFP"/>
</dbReference>
<accession>A0ABQ0GXV8</accession>
<protein>
    <submittedName>
        <fullName evidence="9">Efflux RND transporter periplasmic adaptor subunit</fullName>
    </submittedName>
</protein>
<feature type="domain" description="Multidrug resistance protein MdtA-like beta-barrel" evidence="7">
    <location>
        <begin position="236"/>
        <end position="311"/>
    </location>
</feature>
<dbReference type="Gene3D" id="1.10.287.470">
    <property type="entry name" value="Helix hairpin bin"/>
    <property type="match status" value="1"/>
</dbReference>
<sequence>MKKFAPRRLLWGVGLVLAASVSGAALYTNLPGGGAQAETSAAAPAAAPAIPVSVATVEPRDVTIWQEFSGRLEAVDRVEVRSRVAGAIQSVHFREGALVKKGDLLVTIDPAPFEAAVARAEAQVEAARARVELTKLELERGRRLVASRTVSQSDLDQRLSASHEAEASLRSAEAALQSARLDLGYTQVEAPISGRAGRLEITSGNLVAAGAGSPVLTTLVSVDPIYASFDVDEEIVTQALAQLPAGKNGAPAVEQIPVQIGTTDDEGTPITGRLQLINNEVDTASGTVRVRAVIDNPDGRLIPGQFVRVRMGQPKPERQLVISERAIGTDQDKKFVLVVDAENKLAYRQVTLGASTEGLRIVENGLQPGERIVVNGLQRVRAGAVVEPQAVAMAPEEQALATAQR</sequence>
<feature type="domain" description="Multidrug resistance protein MdtA-like C-terminal permuted SH3" evidence="8">
    <location>
        <begin position="321"/>
        <end position="379"/>
    </location>
</feature>
<evidence type="ECO:0000256" key="4">
    <source>
        <dbReference type="SAM" id="SignalP"/>
    </source>
</evidence>
<proteinExistence type="inferred from homology"/>
<organism evidence="9 10">
    <name type="scientific">Phyllobacterium phragmitis</name>
    <dbReference type="NCBI Taxonomy" id="2670329"/>
    <lineage>
        <taxon>Bacteria</taxon>
        <taxon>Pseudomonadati</taxon>
        <taxon>Pseudomonadota</taxon>
        <taxon>Alphaproteobacteria</taxon>
        <taxon>Hyphomicrobiales</taxon>
        <taxon>Phyllobacteriaceae</taxon>
        <taxon>Phyllobacterium</taxon>
    </lineage>
</organism>
<evidence type="ECO:0000259" key="8">
    <source>
        <dbReference type="Pfam" id="PF25967"/>
    </source>
</evidence>
<dbReference type="InterPro" id="IPR058625">
    <property type="entry name" value="MdtA-like_BSH"/>
</dbReference>
<evidence type="ECO:0000313" key="9">
    <source>
        <dbReference type="EMBL" id="GAB1581483.1"/>
    </source>
</evidence>
<dbReference type="Gene3D" id="2.40.420.20">
    <property type="match status" value="1"/>
</dbReference>
<feature type="domain" description="Multidrug resistance protein MdtA-like barrel-sandwich hybrid" evidence="6">
    <location>
        <begin position="77"/>
        <end position="218"/>
    </location>
</feature>
<dbReference type="PANTHER" id="PTHR30158:SF10">
    <property type="entry name" value="CATION EFFLUX PUMP"/>
    <property type="match status" value="1"/>
</dbReference>
<evidence type="ECO:0000259" key="5">
    <source>
        <dbReference type="Pfam" id="PF25876"/>
    </source>
</evidence>
<reference evidence="9 10" key="1">
    <citation type="submission" date="2024-10" db="EMBL/GenBank/DDBJ databases">
        <title>Isolation, draft genome sequencing and identification of Phyllobacterium sp. NSA23, isolated from leaf soil.</title>
        <authorList>
            <person name="Akita H."/>
        </authorList>
    </citation>
    <scope>NUCLEOTIDE SEQUENCE [LARGE SCALE GENOMIC DNA]</scope>
    <source>
        <strain evidence="9 10">NSA23</strain>
    </source>
</reference>
<dbReference type="EMBL" id="BAAFZP010000001">
    <property type="protein sequence ID" value="GAB1581483.1"/>
    <property type="molecule type" value="Genomic_DNA"/>
</dbReference>
<gene>
    <name evidence="9" type="ORF">PPNSA23_14260</name>
</gene>
<dbReference type="Pfam" id="PF25944">
    <property type="entry name" value="Beta-barrel_RND"/>
    <property type="match status" value="1"/>
</dbReference>
<dbReference type="InterPro" id="IPR058624">
    <property type="entry name" value="MdtA-like_HH"/>
</dbReference>
<comment type="caution">
    <text evidence="9">The sequence shown here is derived from an EMBL/GenBank/DDBJ whole genome shotgun (WGS) entry which is preliminary data.</text>
</comment>